<dbReference type="FunFam" id="1.10.1420.10:FF:000017">
    <property type="entry name" value="DNA mismatch repair protein Msh2"/>
    <property type="match status" value="1"/>
</dbReference>
<dbReference type="InterPro" id="IPR036678">
    <property type="entry name" value="MutS_con_dom_sf"/>
</dbReference>
<evidence type="ECO:0000256" key="3">
    <source>
        <dbReference type="ARBA" id="ARBA00022741"/>
    </source>
</evidence>
<dbReference type="InterPro" id="IPR000432">
    <property type="entry name" value="DNA_mismatch_repair_MutS_C"/>
</dbReference>
<dbReference type="Gene3D" id="3.40.1170.10">
    <property type="entry name" value="DNA repair protein MutS, domain I"/>
    <property type="match status" value="1"/>
</dbReference>
<dbReference type="InterPro" id="IPR036187">
    <property type="entry name" value="DNA_mismatch_repair_MutS_sf"/>
</dbReference>
<dbReference type="Pfam" id="PF00488">
    <property type="entry name" value="MutS_V"/>
    <property type="match status" value="1"/>
</dbReference>
<dbReference type="PIRSF" id="PIRSF005813">
    <property type="entry name" value="MSH2"/>
    <property type="match status" value="1"/>
</dbReference>
<keyword evidence="12" id="KW-1185">Reference proteome</keyword>
<dbReference type="InterPro" id="IPR007696">
    <property type="entry name" value="DNA_mismatch_repair_MutS_core"/>
</dbReference>
<dbReference type="Pfam" id="PF05190">
    <property type="entry name" value="MutS_IV"/>
    <property type="match status" value="1"/>
</dbReference>
<dbReference type="Pfam" id="PF05192">
    <property type="entry name" value="MutS_III"/>
    <property type="match status" value="1"/>
</dbReference>
<evidence type="ECO:0000256" key="2">
    <source>
        <dbReference type="ARBA" id="ARBA00006271"/>
    </source>
</evidence>
<evidence type="ECO:0000256" key="8">
    <source>
        <dbReference type="ARBA" id="ARBA00023242"/>
    </source>
</evidence>
<evidence type="ECO:0000256" key="4">
    <source>
        <dbReference type="ARBA" id="ARBA00022763"/>
    </source>
</evidence>
<proteinExistence type="inferred from homology"/>
<dbReference type="InterPro" id="IPR032642">
    <property type="entry name" value="Msh2_ATP-bd"/>
</dbReference>
<dbReference type="SUPFAM" id="SSF48334">
    <property type="entry name" value="DNA repair protein MutS, domain III"/>
    <property type="match status" value="1"/>
</dbReference>
<dbReference type="GO" id="GO:0006312">
    <property type="term" value="P:mitotic recombination"/>
    <property type="evidence" value="ECO:0007669"/>
    <property type="project" value="TreeGrafter"/>
</dbReference>
<dbReference type="GO" id="GO:0043570">
    <property type="term" value="P:maintenance of DNA repeat elements"/>
    <property type="evidence" value="ECO:0007669"/>
    <property type="project" value="UniProtKB-ARBA"/>
</dbReference>
<dbReference type="Proteomes" id="UP000603453">
    <property type="component" value="Unassembled WGS sequence"/>
</dbReference>
<comment type="subcellular location">
    <subcellularLocation>
        <location evidence="1">Nucleus</location>
    </subcellularLocation>
</comment>
<gene>
    <name evidence="11" type="ORF">INT47_007479</name>
</gene>
<sequence length="925" mass="103469">MSTLAETEDIPEIENSEKQGFASFYKNLDIAEAGTLRMFERDANNSTYFTFHEDDARYVAEVVYQTPSVIKNWGGLATTKLTETAAKGFLRDLLINKQKRIQIWTGSRTTWRISREASPGNLQQVEDFLFSSVEMTSAPVVIAVKYSNKSGTNTVGVSFADTTINQLGLSEFTDNDSYSNLESLIVQLGVRECILLAKGAGEKDFDRLKIQNILARCDVTVTERPNSHFNAKNIEQDLNRLLEGDVNVQALPEFELADALSSCACIIHYLQLLSNDSNFGKFTLKNHDLSQYMRLDGSALTALNLLPTAEDGPRKSTSVYGLLNKCKTAQGSRLFAQWLKQPLLSLHEITQRQDLVQAFVNNTMLRQTLQEVHLNRLPDLHRMTKKFLKGNAKLQDVVRIYQVVIRLPQLIDCLMNGVDSDENLYNLVKDTFTTKIEKTYGSLANLEQLVVTTIDLEAVDRHEYIIKAEYNEELKEKYMLIARLLDIHTNMSMVLNQMEEVHDRMCSTLSLEKDKKVKLEIHATYGYCFRVLGRTEASKVRNKSEYFELATQKSGTFFTSSALKGLSKTYSQLSSSYNEKQKGLEKEVLEIVATYCPDLESLGSVLAHMDVLVSFAHVSAMSSIPYVRPTLTPCGQGNVMLENARHPCLETQDYVTFIPNDVEMIRGSTEFKIVTGPNMGGKSTYIRQVGVIALMAQIGCFVPCSSATLCIFDSILARVGASDSQLKGVSTFMAEMLETATILKSATQNSLVIIDELGRGTSTSDGIGLAWAISEYIATEIRSFCLFATHFHELTTLAEKFTHVDNLHVAVHIGEGTNVTLLYKVNRGVGDKSFGIHVAGLANFPEMAINLAKRKAIELDEELDIVRGIEAHDSEEVRQGKAIWAHIMDELALNDSEQHFRKVKEKYWAQIKGNAYLNDLLGDAQ</sequence>
<evidence type="ECO:0000256" key="1">
    <source>
        <dbReference type="ARBA" id="ARBA00004123"/>
    </source>
</evidence>
<dbReference type="GO" id="GO:0032301">
    <property type="term" value="C:MutSalpha complex"/>
    <property type="evidence" value="ECO:0007669"/>
    <property type="project" value="TreeGrafter"/>
</dbReference>
<reference evidence="11" key="1">
    <citation type="submission" date="2020-12" db="EMBL/GenBank/DDBJ databases">
        <title>Metabolic potential, ecology and presence of endohyphal bacteria is reflected in genomic diversity of Mucoromycotina.</title>
        <authorList>
            <person name="Muszewska A."/>
            <person name="Okrasinska A."/>
            <person name="Steczkiewicz K."/>
            <person name="Drgas O."/>
            <person name="Orlowska M."/>
            <person name="Perlinska-Lenart U."/>
            <person name="Aleksandrzak-Piekarczyk T."/>
            <person name="Szatraj K."/>
            <person name="Zielenkiewicz U."/>
            <person name="Pilsyk S."/>
            <person name="Malc E."/>
            <person name="Mieczkowski P."/>
            <person name="Kruszewska J.S."/>
            <person name="Biernat P."/>
            <person name="Pawlowska J."/>
        </authorList>
    </citation>
    <scope>NUCLEOTIDE SEQUENCE</scope>
    <source>
        <strain evidence="11">WA0000017839</strain>
    </source>
</reference>
<organism evidence="11 12">
    <name type="scientific">Mucor saturninus</name>
    <dbReference type="NCBI Taxonomy" id="64648"/>
    <lineage>
        <taxon>Eukaryota</taxon>
        <taxon>Fungi</taxon>
        <taxon>Fungi incertae sedis</taxon>
        <taxon>Mucoromycota</taxon>
        <taxon>Mucoromycotina</taxon>
        <taxon>Mucoromycetes</taxon>
        <taxon>Mucorales</taxon>
        <taxon>Mucorineae</taxon>
        <taxon>Mucoraceae</taxon>
        <taxon>Mucor</taxon>
    </lineage>
</organism>
<dbReference type="PANTHER" id="PTHR11361">
    <property type="entry name" value="DNA MISMATCH REPAIR PROTEIN MUTS FAMILY MEMBER"/>
    <property type="match status" value="1"/>
</dbReference>
<dbReference type="EMBL" id="JAEPRD010000048">
    <property type="protein sequence ID" value="KAG2203896.1"/>
    <property type="molecule type" value="Genomic_DNA"/>
</dbReference>
<evidence type="ECO:0000313" key="11">
    <source>
        <dbReference type="EMBL" id="KAG2203896.1"/>
    </source>
</evidence>
<keyword evidence="6 9" id="KW-0238">DNA-binding</keyword>
<dbReference type="GO" id="GO:0030983">
    <property type="term" value="F:mismatched DNA binding"/>
    <property type="evidence" value="ECO:0007669"/>
    <property type="project" value="InterPro"/>
</dbReference>
<dbReference type="Pfam" id="PF01624">
    <property type="entry name" value="MutS_I"/>
    <property type="match status" value="1"/>
</dbReference>
<protein>
    <recommendedName>
        <fullName evidence="10">DNA mismatch repair proteins mutS family domain-containing protein</fullName>
    </recommendedName>
</protein>
<dbReference type="SMART" id="SM00534">
    <property type="entry name" value="MUTSac"/>
    <property type="match status" value="1"/>
</dbReference>
<dbReference type="Gene3D" id="1.10.1420.10">
    <property type="match status" value="2"/>
</dbReference>
<evidence type="ECO:0000256" key="9">
    <source>
        <dbReference type="RuleBase" id="RU003756"/>
    </source>
</evidence>
<dbReference type="InterPro" id="IPR027417">
    <property type="entry name" value="P-loop_NTPase"/>
</dbReference>
<dbReference type="FunFam" id="3.40.50.300:FF:001115">
    <property type="entry name" value="DNA mismatch repair protein MSH2"/>
    <property type="match status" value="1"/>
</dbReference>
<name>A0A8H7R694_9FUNG</name>
<dbReference type="FunFam" id="3.30.420.110:FF:000002">
    <property type="entry name" value="DNA mismatch repair protein"/>
    <property type="match status" value="1"/>
</dbReference>
<keyword evidence="5" id="KW-0067">ATP-binding</keyword>
<accession>A0A8H7R694</accession>
<comment type="function">
    <text evidence="9">Component of the post-replicative DNA mismatch repair system (MMR).</text>
</comment>
<evidence type="ECO:0000313" key="12">
    <source>
        <dbReference type="Proteomes" id="UP000603453"/>
    </source>
</evidence>
<dbReference type="InterPro" id="IPR007861">
    <property type="entry name" value="DNA_mismatch_repair_MutS_clamp"/>
</dbReference>
<feature type="domain" description="DNA mismatch repair proteins mutS family" evidence="10">
    <location>
        <begin position="750"/>
        <end position="766"/>
    </location>
</feature>
<dbReference type="InterPro" id="IPR011184">
    <property type="entry name" value="DNA_mismatch_repair_Msh2"/>
</dbReference>
<dbReference type="Gene3D" id="3.30.420.110">
    <property type="entry name" value="MutS, connector domain"/>
    <property type="match status" value="1"/>
</dbReference>
<dbReference type="GO" id="GO:0006298">
    <property type="term" value="P:mismatch repair"/>
    <property type="evidence" value="ECO:0007669"/>
    <property type="project" value="InterPro"/>
</dbReference>
<dbReference type="GO" id="GO:0005524">
    <property type="term" value="F:ATP binding"/>
    <property type="evidence" value="ECO:0007669"/>
    <property type="project" value="UniProtKB-KW"/>
</dbReference>
<dbReference type="SUPFAM" id="SSF53150">
    <property type="entry name" value="DNA repair protein MutS, domain II"/>
    <property type="match status" value="1"/>
</dbReference>
<evidence type="ECO:0000259" key="10">
    <source>
        <dbReference type="PROSITE" id="PS00486"/>
    </source>
</evidence>
<dbReference type="Gene3D" id="3.40.50.300">
    <property type="entry name" value="P-loop containing nucleotide triphosphate hydrolases"/>
    <property type="match status" value="1"/>
</dbReference>
<dbReference type="PANTHER" id="PTHR11361:SF35">
    <property type="entry name" value="DNA MISMATCH REPAIR PROTEIN MSH2"/>
    <property type="match status" value="1"/>
</dbReference>
<dbReference type="Pfam" id="PF05188">
    <property type="entry name" value="MutS_II"/>
    <property type="match status" value="1"/>
</dbReference>
<dbReference type="CDD" id="cd03285">
    <property type="entry name" value="ABC_MSH2_euk"/>
    <property type="match status" value="1"/>
</dbReference>
<evidence type="ECO:0000256" key="5">
    <source>
        <dbReference type="ARBA" id="ARBA00022840"/>
    </source>
</evidence>
<dbReference type="InterPro" id="IPR016151">
    <property type="entry name" value="DNA_mismatch_repair_MutS_N"/>
</dbReference>
<dbReference type="GO" id="GO:0140664">
    <property type="term" value="F:ATP-dependent DNA damage sensor activity"/>
    <property type="evidence" value="ECO:0007669"/>
    <property type="project" value="InterPro"/>
</dbReference>
<comment type="similarity">
    <text evidence="2 9">Belongs to the DNA mismatch repair MutS family.</text>
</comment>
<dbReference type="InterPro" id="IPR007695">
    <property type="entry name" value="DNA_mismatch_repair_MutS-lik_N"/>
</dbReference>
<keyword evidence="4 9" id="KW-0227">DNA damage</keyword>
<dbReference type="OrthoDB" id="295033at2759"/>
<dbReference type="InterPro" id="IPR007860">
    <property type="entry name" value="DNA_mmatch_repair_MutS_con_dom"/>
</dbReference>
<evidence type="ECO:0000256" key="7">
    <source>
        <dbReference type="ARBA" id="ARBA00023204"/>
    </source>
</evidence>
<evidence type="ECO:0000256" key="6">
    <source>
        <dbReference type="ARBA" id="ARBA00023125"/>
    </source>
</evidence>
<keyword evidence="8" id="KW-0539">Nucleus</keyword>
<dbReference type="InterPro" id="IPR045076">
    <property type="entry name" value="MutS"/>
</dbReference>
<dbReference type="SUPFAM" id="SSF52540">
    <property type="entry name" value="P-loop containing nucleoside triphosphate hydrolases"/>
    <property type="match status" value="1"/>
</dbReference>
<dbReference type="AlphaFoldDB" id="A0A8H7R694"/>
<dbReference type="PROSITE" id="PS00486">
    <property type="entry name" value="DNA_MISMATCH_REPAIR_2"/>
    <property type="match status" value="1"/>
</dbReference>
<comment type="caution">
    <text evidence="11">The sequence shown here is derived from an EMBL/GenBank/DDBJ whole genome shotgun (WGS) entry which is preliminary data.</text>
</comment>
<keyword evidence="7 9" id="KW-0234">DNA repair</keyword>
<dbReference type="SMART" id="SM00533">
    <property type="entry name" value="MUTSd"/>
    <property type="match status" value="1"/>
</dbReference>
<keyword evidence="3 9" id="KW-0547">Nucleotide-binding</keyword>